<evidence type="ECO:0000256" key="1">
    <source>
        <dbReference type="ARBA" id="ARBA00034117"/>
    </source>
</evidence>
<evidence type="ECO:0000313" key="4">
    <source>
        <dbReference type="EMBL" id="MBC2142608.1"/>
    </source>
</evidence>
<dbReference type="Pfam" id="PF04740">
    <property type="entry name" value="LXG"/>
    <property type="match status" value="1"/>
</dbReference>
<dbReference type="AlphaFoldDB" id="A0AB73H8W0"/>
<name>A0AB73H8W0_LISIO</name>
<reference evidence="4 5" key="1">
    <citation type="submission" date="2020-03" db="EMBL/GenBank/DDBJ databases">
        <title>Soil Listeria distribution.</title>
        <authorList>
            <person name="Liao J."/>
            <person name="Wiedmann M."/>
        </authorList>
    </citation>
    <scope>NUCLEOTIDE SEQUENCE [LARGE SCALE GENOMIC DNA]</scope>
    <source>
        <strain evidence="4 5">FSL L7-0297</strain>
    </source>
</reference>
<dbReference type="InterPro" id="IPR006829">
    <property type="entry name" value="LXG_dom"/>
</dbReference>
<evidence type="ECO:0000256" key="2">
    <source>
        <dbReference type="SAM" id="Coils"/>
    </source>
</evidence>
<keyword evidence="2" id="KW-0175">Coiled coil</keyword>
<sequence>MSRIDIAELNGFLQGLRSSNAEAKKMIRGIQQAASKYAQDKSLKGQAVSASQSYFASSYPSIAQSILEALEESEERLAQYIREFGSQVDSSPSARIDAEILQEAMAKVAHLQRKEEDLHRQLTAPNTKPDMQQVYVVQARSTHTQLLQAIQKEDILERYIAFEQSHAQFFSALTELIHSTGRAVQELKQNVTFHEKTGTYTVSQSVHSSISLMRKALDKARKENAKDPFPEAFEDYHLFAYTYVNNKGETVTMWLLERNGKRASNKELQAFLEENGAELDPILYTNLSGEELERKVNDAWKKGVNYLNGQKVTGFSGATLRSSAYVASVKDAMDDAGLTDMALGLGFGIAAARNKAVIPKKQNDLKVSNFNKDQILKNIEASKKAREASNFSEYLKREKEVLEQIKKANGEETFKIPKATELVMTETVNTHILEIIKRGVNAGELSRPYIDSDGTELLVQEIMDSRMPIMDIYLPNGLRWDVSGSFNGRGQGNWELVVDLDTNKIVHFNFTK</sequence>
<feature type="domain" description="LXG" evidence="3">
    <location>
        <begin position="1"/>
        <end position="231"/>
    </location>
</feature>
<gene>
    <name evidence="4" type="ORF">HCA89_09815</name>
</gene>
<organism evidence="4 5">
    <name type="scientific">Listeria innocua</name>
    <dbReference type="NCBI Taxonomy" id="1642"/>
    <lineage>
        <taxon>Bacteria</taxon>
        <taxon>Bacillati</taxon>
        <taxon>Bacillota</taxon>
        <taxon>Bacilli</taxon>
        <taxon>Bacillales</taxon>
        <taxon>Listeriaceae</taxon>
        <taxon>Listeria</taxon>
    </lineage>
</organism>
<dbReference type="Proteomes" id="UP000552309">
    <property type="component" value="Unassembled WGS sequence"/>
</dbReference>
<evidence type="ECO:0000259" key="3">
    <source>
        <dbReference type="PROSITE" id="PS51756"/>
    </source>
</evidence>
<dbReference type="EMBL" id="JAARXV010000004">
    <property type="protein sequence ID" value="MBC2142608.1"/>
    <property type="molecule type" value="Genomic_DNA"/>
</dbReference>
<proteinExistence type="inferred from homology"/>
<evidence type="ECO:0000313" key="5">
    <source>
        <dbReference type="Proteomes" id="UP000552309"/>
    </source>
</evidence>
<dbReference type="PROSITE" id="PS51756">
    <property type="entry name" value="LXG"/>
    <property type="match status" value="1"/>
</dbReference>
<feature type="coiled-coil region" evidence="2">
    <location>
        <begin position="63"/>
        <end position="121"/>
    </location>
</feature>
<comment type="caution">
    <text evidence="4">The sequence shown here is derived from an EMBL/GenBank/DDBJ whole genome shotgun (WGS) entry which is preliminary data.</text>
</comment>
<dbReference type="RefSeq" id="WP_185511346.1">
    <property type="nucleotide sequence ID" value="NZ_JAARXQ010000004.1"/>
</dbReference>
<protein>
    <recommendedName>
        <fullName evidence="3">LXG domain-containing protein</fullName>
    </recommendedName>
</protein>
<accession>A0AB73H8W0</accession>
<comment type="similarity">
    <text evidence="1">In the N-terminal section; belongs to the LXG family.</text>
</comment>